<evidence type="ECO:0000313" key="6">
    <source>
        <dbReference type="Proteomes" id="UP000050331"/>
    </source>
</evidence>
<evidence type="ECO:0000256" key="3">
    <source>
        <dbReference type="ARBA" id="ARBA00023163"/>
    </source>
</evidence>
<feature type="domain" description="HTH gntR-type" evidence="4">
    <location>
        <begin position="11"/>
        <end position="79"/>
    </location>
</feature>
<dbReference type="InterPro" id="IPR036388">
    <property type="entry name" value="WH-like_DNA-bd_sf"/>
</dbReference>
<dbReference type="STRING" id="1472767.AOX59_09325"/>
<dbReference type="PROSITE" id="PS50949">
    <property type="entry name" value="HTH_GNTR"/>
    <property type="match status" value="1"/>
</dbReference>
<dbReference type="Gene3D" id="1.10.10.10">
    <property type="entry name" value="Winged helix-like DNA-binding domain superfamily/Winged helix DNA-binding domain"/>
    <property type="match status" value="1"/>
</dbReference>
<name>A0A0U4FJG9_9BACI</name>
<dbReference type="CDD" id="cd07377">
    <property type="entry name" value="WHTH_GntR"/>
    <property type="match status" value="1"/>
</dbReference>
<dbReference type="GO" id="GO:0003677">
    <property type="term" value="F:DNA binding"/>
    <property type="evidence" value="ECO:0007669"/>
    <property type="project" value="UniProtKB-KW"/>
</dbReference>
<keyword evidence="6" id="KW-1185">Reference proteome</keyword>
<dbReference type="PANTHER" id="PTHR38445">
    <property type="entry name" value="HTH-TYPE TRANSCRIPTIONAL REPRESSOR YTRA"/>
    <property type="match status" value="1"/>
</dbReference>
<dbReference type="OrthoDB" id="9801546at2"/>
<dbReference type="AlphaFoldDB" id="A0A0U4FJG9"/>
<dbReference type="Proteomes" id="UP000050331">
    <property type="component" value="Chromosome"/>
</dbReference>
<dbReference type="SUPFAM" id="SSF46785">
    <property type="entry name" value="Winged helix' DNA-binding domain"/>
    <property type="match status" value="1"/>
</dbReference>
<dbReference type="KEGG" id="lao:AOX59_09325"/>
<dbReference type="RefSeq" id="WP_068444976.1">
    <property type="nucleotide sequence ID" value="NZ_CP013862.1"/>
</dbReference>
<accession>A0A0U4FJG9</accession>
<dbReference type="InterPro" id="IPR036390">
    <property type="entry name" value="WH_DNA-bd_sf"/>
</dbReference>
<evidence type="ECO:0000313" key="5">
    <source>
        <dbReference type="EMBL" id="ALX48798.1"/>
    </source>
</evidence>
<dbReference type="EMBL" id="CP013862">
    <property type="protein sequence ID" value="ALX48798.1"/>
    <property type="molecule type" value="Genomic_DNA"/>
</dbReference>
<reference evidence="5 6" key="1">
    <citation type="submission" date="2016-01" db="EMBL/GenBank/DDBJ databases">
        <title>Complete genome sequence of strain Lentibacillus amyloliquefaciens LAM0015T isolated from saline sediment.</title>
        <authorList>
            <person name="Wang J.-L."/>
            <person name="He M.-X."/>
        </authorList>
    </citation>
    <scope>NUCLEOTIDE SEQUENCE [LARGE SCALE GENOMIC DNA]</scope>
    <source>
        <strain evidence="5 6">LAM0015</strain>
    </source>
</reference>
<dbReference type="SMART" id="SM00345">
    <property type="entry name" value="HTH_GNTR"/>
    <property type="match status" value="1"/>
</dbReference>
<sequence>MDILIIDNNKEPIYLQIKKQIIQAVFQQELKPQDALPSIRDMAGNLDISVITVKRAYEELEGEGFIVSRIGKGSFIAEHDADWVRDQIINKFMRRLGEVIREGKWTGLSSKEIQETIDLLVGEES</sequence>
<evidence type="ECO:0000256" key="1">
    <source>
        <dbReference type="ARBA" id="ARBA00023015"/>
    </source>
</evidence>
<organism evidence="5 6">
    <name type="scientific">Lentibacillus amyloliquefaciens</name>
    <dbReference type="NCBI Taxonomy" id="1472767"/>
    <lineage>
        <taxon>Bacteria</taxon>
        <taxon>Bacillati</taxon>
        <taxon>Bacillota</taxon>
        <taxon>Bacilli</taxon>
        <taxon>Bacillales</taxon>
        <taxon>Bacillaceae</taxon>
        <taxon>Lentibacillus</taxon>
    </lineage>
</organism>
<evidence type="ECO:0000256" key="2">
    <source>
        <dbReference type="ARBA" id="ARBA00023125"/>
    </source>
</evidence>
<dbReference type="PANTHER" id="PTHR38445:SF7">
    <property type="entry name" value="GNTR-FAMILY TRANSCRIPTIONAL REGULATOR"/>
    <property type="match status" value="1"/>
</dbReference>
<protein>
    <recommendedName>
        <fullName evidence="4">HTH gntR-type domain-containing protein</fullName>
    </recommendedName>
</protein>
<keyword evidence="3" id="KW-0804">Transcription</keyword>
<proteinExistence type="predicted"/>
<keyword evidence="1" id="KW-0805">Transcription regulation</keyword>
<dbReference type="Pfam" id="PF00392">
    <property type="entry name" value="GntR"/>
    <property type="match status" value="1"/>
</dbReference>
<dbReference type="InterPro" id="IPR000524">
    <property type="entry name" value="Tscrpt_reg_HTH_GntR"/>
</dbReference>
<gene>
    <name evidence="5" type="ORF">AOX59_09325</name>
</gene>
<evidence type="ECO:0000259" key="4">
    <source>
        <dbReference type="PROSITE" id="PS50949"/>
    </source>
</evidence>
<dbReference type="GO" id="GO:0003700">
    <property type="term" value="F:DNA-binding transcription factor activity"/>
    <property type="evidence" value="ECO:0007669"/>
    <property type="project" value="InterPro"/>
</dbReference>
<keyword evidence="2" id="KW-0238">DNA-binding</keyword>